<keyword evidence="6" id="KW-0812">Transmembrane</keyword>
<sequence length="370" mass="41044">MGFRVSYYRYSIMLALSLGMTGCAITSGLQTYDLPDEGVYQTDLGTQVNVVKLTQETLAAVQPAQINQQSYASLFHAGHKNYRLSSGDILSIYLWAYPEITPPTNTISNEEAIKSNGYQIDQQGYIQFPVIGRYKAAGKTLNQVNQELRSQLARYLKTPDVVARVLSYQGQRFSVQGNVMKGGQFSLSDQPVSVYTALGMAGGVNTQYGDNTSITLVRQGQTYNLNSIELEKAGYSLHNLLIQPNDTLYVNSRENQKIYVMGESGKNQSLPMRDQGMTLSDALGESLGLNPLSASRGKIYVVRSSPSNPMTEIYHLNLTSIGDFGLANQFKLRSNDIIYVDASGLARWQRIINQVIPFSNMIYNMDRLGQ</sequence>
<feature type="domain" description="SLBB" evidence="17">
    <location>
        <begin position="256"/>
        <end position="340"/>
    </location>
</feature>
<evidence type="ECO:0000313" key="19">
    <source>
        <dbReference type="Proteomes" id="UP000076276"/>
    </source>
</evidence>
<evidence type="ECO:0000256" key="7">
    <source>
        <dbReference type="ARBA" id="ARBA00022729"/>
    </source>
</evidence>
<feature type="domain" description="Polysaccharide export protein N-terminal" evidence="16">
    <location>
        <begin position="79"/>
        <end position="165"/>
    </location>
</feature>
<keyword evidence="5" id="KW-0762">Sugar transport</keyword>
<feature type="domain" description="SLBB" evidence="17">
    <location>
        <begin position="171"/>
        <end position="250"/>
    </location>
</feature>
<dbReference type="AlphaFoldDB" id="A0A151Y2D7"/>
<name>A0A151Y2D7_9GAMM</name>
<dbReference type="PANTHER" id="PTHR33619">
    <property type="entry name" value="POLYSACCHARIDE EXPORT PROTEIN GFCE-RELATED"/>
    <property type="match status" value="1"/>
</dbReference>
<dbReference type="InterPro" id="IPR049712">
    <property type="entry name" value="Poly_export"/>
</dbReference>
<keyword evidence="3" id="KW-0813">Transport</keyword>
<evidence type="ECO:0000259" key="16">
    <source>
        <dbReference type="Pfam" id="PF02563"/>
    </source>
</evidence>
<dbReference type="Pfam" id="PF02563">
    <property type="entry name" value="Poly_export"/>
    <property type="match status" value="1"/>
</dbReference>
<evidence type="ECO:0000256" key="9">
    <source>
        <dbReference type="ARBA" id="ARBA00023065"/>
    </source>
</evidence>
<feature type="signal peptide" evidence="15">
    <location>
        <begin position="1"/>
        <end position="26"/>
    </location>
</feature>
<dbReference type="Proteomes" id="UP000076276">
    <property type="component" value="Unassembled WGS sequence"/>
</dbReference>
<evidence type="ECO:0008006" key="20">
    <source>
        <dbReference type="Google" id="ProtNLM"/>
    </source>
</evidence>
<evidence type="ECO:0000256" key="2">
    <source>
        <dbReference type="ARBA" id="ARBA00009450"/>
    </source>
</evidence>
<keyword evidence="19" id="KW-1185">Reference proteome</keyword>
<keyword evidence="14" id="KW-0449">Lipoprotein</keyword>
<evidence type="ECO:0000256" key="12">
    <source>
        <dbReference type="ARBA" id="ARBA00023139"/>
    </source>
</evidence>
<dbReference type="STRING" id="1806892.AZH43_11665"/>
<evidence type="ECO:0000256" key="4">
    <source>
        <dbReference type="ARBA" id="ARBA00022452"/>
    </source>
</evidence>
<evidence type="ECO:0000256" key="13">
    <source>
        <dbReference type="ARBA" id="ARBA00023237"/>
    </source>
</evidence>
<organism evidence="18 19">
    <name type="scientific">Acinetobacter pragensis</name>
    <dbReference type="NCBI Taxonomy" id="1806892"/>
    <lineage>
        <taxon>Bacteria</taxon>
        <taxon>Pseudomonadati</taxon>
        <taxon>Pseudomonadota</taxon>
        <taxon>Gammaproteobacteria</taxon>
        <taxon>Moraxellales</taxon>
        <taxon>Moraxellaceae</taxon>
        <taxon>Acinetobacter</taxon>
    </lineage>
</organism>
<comment type="subcellular location">
    <subcellularLocation>
        <location evidence="1">Cell outer membrane</location>
        <topology evidence="1">Multi-pass membrane protein</topology>
    </subcellularLocation>
</comment>
<evidence type="ECO:0000259" key="17">
    <source>
        <dbReference type="Pfam" id="PF22461"/>
    </source>
</evidence>
<dbReference type="Pfam" id="PF22461">
    <property type="entry name" value="SLBB_2"/>
    <property type="match status" value="2"/>
</dbReference>
<dbReference type="GO" id="GO:0015288">
    <property type="term" value="F:porin activity"/>
    <property type="evidence" value="ECO:0007669"/>
    <property type="project" value="UniProtKB-KW"/>
</dbReference>
<keyword evidence="12" id="KW-0564">Palmitate</keyword>
<evidence type="ECO:0000256" key="10">
    <source>
        <dbReference type="ARBA" id="ARBA00023114"/>
    </source>
</evidence>
<keyword evidence="9" id="KW-0406">Ion transport</keyword>
<keyword evidence="13" id="KW-0998">Cell outer membrane</keyword>
<evidence type="ECO:0000256" key="15">
    <source>
        <dbReference type="SAM" id="SignalP"/>
    </source>
</evidence>
<evidence type="ECO:0000256" key="6">
    <source>
        <dbReference type="ARBA" id="ARBA00022692"/>
    </source>
</evidence>
<dbReference type="InterPro" id="IPR003715">
    <property type="entry name" value="Poly_export_N"/>
</dbReference>
<dbReference type="EMBL" id="LUAW01000019">
    <property type="protein sequence ID" value="KYQ72177.1"/>
    <property type="molecule type" value="Genomic_DNA"/>
</dbReference>
<comment type="caution">
    <text evidence="18">The sequence shown here is derived from an EMBL/GenBank/DDBJ whole genome shotgun (WGS) entry which is preliminary data.</text>
</comment>
<dbReference type="PANTHER" id="PTHR33619:SF3">
    <property type="entry name" value="POLYSACCHARIDE EXPORT PROTEIN GFCE-RELATED"/>
    <property type="match status" value="1"/>
</dbReference>
<dbReference type="Gene3D" id="3.30.1950.10">
    <property type="entry name" value="wza like domain"/>
    <property type="match status" value="1"/>
</dbReference>
<evidence type="ECO:0000256" key="5">
    <source>
        <dbReference type="ARBA" id="ARBA00022597"/>
    </source>
</evidence>
<accession>A0A151Y2D7</accession>
<keyword evidence="4" id="KW-1134">Transmembrane beta strand</keyword>
<dbReference type="GO" id="GO:0015159">
    <property type="term" value="F:polysaccharide transmembrane transporter activity"/>
    <property type="evidence" value="ECO:0007669"/>
    <property type="project" value="InterPro"/>
</dbReference>
<evidence type="ECO:0000256" key="8">
    <source>
        <dbReference type="ARBA" id="ARBA00023047"/>
    </source>
</evidence>
<keyword evidence="7 15" id="KW-0732">Signal</keyword>
<keyword evidence="10" id="KW-0626">Porin</keyword>
<evidence type="ECO:0000256" key="1">
    <source>
        <dbReference type="ARBA" id="ARBA00004571"/>
    </source>
</evidence>
<evidence type="ECO:0000256" key="14">
    <source>
        <dbReference type="ARBA" id="ARBA00023288"/>
    </source>
</evidence>
<dbReference type="GO" id="GO:0006811">
    <property type="term" value="P:monoatomic ion transport"/>
    <property type="evidence" value="ECO:0007669"/>
    <property type="project" value="UniProtKB-KW"/>
</dbReference>
<keyword evidence="11" id="KW-0472">Membrane</keyword>
<dbReference type="GO" id="GO:0046930">
    <property type="term" value="C:pore complex"/>
    <property type="evidence" value="ECO:0007669"/>
    <property type="project" value="UniProtKB-KW"/>
</dbReference>
<comment type="similarity">
    <text evidence="2">Belongs to the BexD/CtrA/VexA family.</text>
</comment>
<dbReference type="Gene3D" id="3.10.560.10">
    <property type="entry name" value="Outer membrane lipoprotein wza domain like"/>
    <property type="match status" value="2"/>
</dbReference>
<reference evidence="18 19" key="1">
    <citation type="submission" date="2016-03" db="EMBL/GenBank/DDBJ databases">
        <title>Acinetobacter genomospecies 28 strain ANC 4149.</title>
        <authorList>
            <person name="Radolfova-Krizova L."/>
            <person name="Nemec A."/>
        </authorList>
    </citation>
    <scope>NUCLEOTIDE SEQUENCE [LARGE SCALE GENOMIC DNA]</scope>
    <source>
        <strain evidence="18 19">ANC 4149</strain>
    </source>
</reference>
<dbReference type="InterPro" id="IPR054765">
    <property type="entry name" value="SLBB_dom"/>
</dbReference>
<proteinExistence type="inferred from homology"/>
<dbReference type="GO" id="GO:0009279">
    <property type="term" value="C:cell outer membrane"/>
    <property type="evidence" value="ECO:0007669"/>
    <property type="project" value="UniProtKB-SubCell"/>
</dbReference>
<keyword evidence="8" id="KW-0625">Polysaccharide transport</keyword>
<dbReference type="PROSITE" id="PS51257">
    <property type="entry name" value="PROKAR_LIPOPROTEIN"/>
    <property type="match status" value="1"/>
</dbReference>
<evidence type="ECO:0000313" key="18">
    <source>
        <dbReference type="EMBL" id="KYQ72177.1"/>
    </source>
</evidence>
<protein>
    <recommendedName>
        <fullName evidence="20">Soluble ligand binding domain-containing protein</fullName>
    </recommendedName>
</protein>
<evidence type="ECO:0000256" key="11">
    <source>
        <dbReference type="ARBA" id="ARBA00023136"/>
    </source>
</evidence>
<evidence type="ECO:0000256" key="3">
    <source>
        <dbReference type="ARBA" id="ARBA00022448"/>
    </source>
</evidence>
<feature type="chain" id="PRO_5007592175" description="Soluble ligand binding domain-containing protein" evidence="15">
    <location>
        <begin position="27"/>
        <end position="370"/>
    </location>
</feature>
<gene>
    <name evidence="18" type="ORF">AZH43_11665</name>
</gene>